<dbReference type="EMBL" id="CP089983">
    <property type="protein sequence ID" value="WXB00808.1"/>
    <property type="molecule type" value="Genomic_DNA"/>
</dbReference>
<reference evidence="1" key="1">
    <citation type="submission" date="2021-12" db="EMBL/GenBank/DDBJ databases">
        <title>Discovery of the Pendulisporaceae a myxobacterial family with distinct sporulation behavior and unique specialized metabolism.</title>
        <authorList>
            <person name="Garcia R."/>
            <person name="Popoff A."/>
            <person name="Bader C.D."/>
            <person name="Loehr J."/>
            <person name="Walesch S."/>
            <person name="Walt C."/>
            <person name="Boldt J."/>
            <person name="Bunk B."/>
            <person name="Haeckl F.J.F.P.J."/>
            <person name="Gunesch A.P."/>
            <person name="Birkelbach J."/>
            <person name="Nuebel U."/>
            <person name="Pietschmann T."/>
            <person name="Bach T."/>
            <person name="Mueller R."/>
        </authorList>
    </citation>
    <scope>NUCLEOTIDE SEQUENCE</scope>
    <source>
        <strain evidence="1">MSr11367</strain>
    </source>
</reference>
<organism evidence="1 2">
    <name type="scientific">Pendulispora rubella</name>
    <dbReference type="NCBI Taxonomy" id="2741070"/>
    <lineage>
        <taxon>Bacteria</taxon>
        <taxon>Pseudomonadati</taxon>
        <taxon>Myxococcota</taxon>
        <taxon>Myxococcia</taxon>
        <taxon>Myxococcales</taxon>
        <taxon>Sorangiineae</taxon>
        <taxon>Pendulisporaceae</taxon>
        <taxon>Pendulispora</taxon>
    </lineage>
</organism>
<dbReference type="Proteomes" id="UP001374803">
    <property type="component" value="Chromosome"/>
</dbReference>
<evidence type="ECO:0000313" key="1">
    <source>
        <dbReference type="EMBL" id="WXB00808.1"/>
    </source>
</evidence>
<accession>A0ABZ2KSX5</accession>
<proteinExistence type="predicted"/>
<evidence type="ECO:0008006" key="3">
    <source>
        <dbReference type="Google" id="ProtNLM"/>
    </source>
</evidence>
<protein>
    <recommendedName>
        <fullName evidence="3">DUF1579 domain-containing protein</fullName>
    </recommendedName>
</protein>
<keyword evidence="2" id="KW-1185">Reference proteome</keyword>
<gene>
    <name evidence="1" type="ORF">LVJ94_28285</name>
</gene>
<name>A0ABZ2KSX5_9BACT</name>
<dbReference type="RefSeq" id="WP_394830410.1">
    <property type="nucleotide sequence ID" value="NZ_CP089929.1"/>
</dbReference>
<sequence>MHDGLRDFDFELGAWQTRLSRLVRPLSGSTEWVEYTGTSVVRKVWGGRANLVELEVDGLAGHIQGLSLRLYNPESRQWSLNFANGKSGTLTEPVYGRFENGRGEFYGKESWNGRAIFVRFVISDVTPTSAHFEQAFSEDGGKTWEVNWIATDTRIEGTPTN</sequence>
<evidence type="ECO:0000313" key="2">
    <source>
        <dbReference type="Proteomes" id="UP001374803"/>
    </source>
</evidence>